<evidence type="ECO:0000313" key="4">
    <source>
        <dbReference type="Proteomes" id="UP001500711"/>
    </source>
</evidence>
<evidence type="ECO:0000259" key="2">
    <source>
        <dbReference type="Pfam" id="PF03795"/>
    </source>
</evidence>
<name>A0ABP7BI02_9PSEU</name>
<evidence type="ECO:0000313" key="3">
    <source>
        <dbReference type="EMBL" id="GAA3660478.1"/>
    </source>
</evidence>
<comment type="caution">
    <text evidence="3">The sequence shown here is derived from an EMBL/GenBank/DDBJ whole genome shotgun (WGS) entry which is preliminary data.</text>
</comment>
<dbReference type="Gene3D" id="3.30.70.1060">
    <property type="entry name" value="Dimeric alpha+beta barrel"/>
    <property type="match status" value="1"/>
</dbReference>
<dbReference type="Proteomes" id="UP001500711">
    <property type="component" value="Unassembled WGS sequence"/>
</dbReference>
<dbReference type="InterPro" id="IPR011008">
    <property type="entry name" value="Dimeric_a/b-barrel"/>
</dbReference>
<protein>
    <submittedName>
        <fullName evidence="3">YciI family protein</fullName>
    </submittedName>
</protein>
<dbReference type="SUPFAM" id="SSF54909">
    <property type="entry name" value="Dimeric alpha+beta barrel"/>
    <property type="match status" value="1"/>
</dbReference>
<reference evidence="4" key="1">
    <citation type="journal article" date="2019" name="Int. J. Syst. Evol. Microbiol.">
        <title>The Global Catalogue of Microorganisms (GCM) 10K type strain sequencing project: providing services to taxonomists for standard genome sequencing and annotation.</title>
        <authorList>
            <consortium name="The Broad Institute Genomics Platform"/>
            <consortium name="The Broad Institute Genome Sequencing Center for Infectious Disease"/>
            <person name="Wu L."/>
            <person name="Ma J."/>
        </authorList>
    </citation>
    <scope>NUCLEOTIDE SEQUENCE [LARGE SCALE GENOMIC DNA]</scope>
    <source>
        <strain evidence="4">JCM 17494</strain>
    </source>
</reference>
<dbReference type="PANTHER" id="PTHR35174:SF3">
    <property type="entry name" value="BLL7171 PROTEIN"/>
    <property type="match status" value="1"/>
</dbReference>
<proteinExistence type="inferred from homology"/>
<evidence type="ECO:0000256" key="1">
    <source>
        <dbReference type="ARBA" id="ARBA00007689"/>
    </source>
</evidence>
<accession>A0ABP7BI02</accession>
<gene>
    <name evidence="3" type="ORF">GCM10022267_53370</name>
</gene>
<keyword evidence="4" id="KW-1185">Reference proteome</keyword>
<dbReference type="PANTHER" id="PTHR35174">
    <property type="entry name" value="BLL7171 PROTEIN-RELATED"/>
    <property type="match status" value="1"/>
</dbReference>
<dbReference type="RefSeq" id="WP_346132753.1">
    <property type="nucleotide sequence ID" value="NZ_BAABBE010000015.1"/>
</dbReference>
<dbReference type="EMBL" id="BAABBE010000015">
    <property type="protein sequence ID" value="GAA3660478.1"/>
    <property type="molecule type" value="Genomic_DNA"/>
</dbReference>
<sequence length="110" mass="12083">MAQYLFNVLHDSSELATDEEMTAIRAFNKQIQADGHWVFAGGLAGPDTSTVVDGRDSEPVFTDGPYLESKEFIIGFWIIEAADLDVALKLASQASLHCNRRVEVRPVLSA</sequence>
<dbReference type="InterPro" id="IPR005545">
    <property type="entry name" value="YCII"/>
</dbReference>
<feature type="domain" description="YCII-related" evidence="2">
    <location>
        <begin position="15"/>
        <end position="107"/>
    </location>
</feature>
<dbReference type="Pfam" id="PF03795">
    <property type="entry name" value="YCII"/>
    <property type="match status" value="1"/>
</dbReference>
<comment type="similarity">
    <text evidence="1">Belongs to the YciI family.</text>
</comment>
<organism evidence="3 4">
    <name type="scientific">Lentzea roselyniae</name>
    <dbReference type="NCBI Taxonomy" id="531940"/>
    <lineage>
        <taxon>Bacteria</taxon>
        <taxon>Bacillati</taxon>
        <taxon>Actinomycetota</taxon>
        <taxon>Actinomycetes</taxon>
        <taxon>Pseudonocardiales</taxon>
        <taxon>Pseudonocardiaceae</taxon>
        <taxon>Lentzea</taxon>
    </lineage>
</organism>